<dbReference type="SUPFAM" id="SSF55785">
    <property type="entry name" value="PYP-like sensor domain (PAS domain)"/>
    <property type="match status" value="1"/>
</dbReference>
<dbReference type="Pfam" id="PF13426">
    <property type="entry name" value="PAS_9"/>
    <property type="match status" value="1"/>
</dbReference>
<dbReference type="Gene3D" id="1.10.10.60">
    <property type="entry name" value="Homeodomain-like"/>
    <property type="match status" value="1"/>
</dbReference>
<dbReference type="SUPFAM" id="SSF46689">
    <property type="entry name" value="Homeodomain-like"/>
    <property type="match status" value="1"/>
</dbReference>
<evidence type="ECO:0000313" key="7">
    <source>
        <dbReference type="EMBL" id="CCO23300.1"/>
    </source>
</evidence>
<evidence type="ECO:0000256" key="4">
    <source>
        <dbReference type="ARBA" id="ARBA00023163"/>
    </source>
</evidence>
<keyword evidence="3" id="KW-0805">Transcription regulation</keyword>
<dbReference type="InterPro" id="IPR003593">
    <property type="entry name" value="AAA+_ATPase"/>
</dbReference>
<dbReference type="InterPro" id="IPR000014">
    <property type="entry name" value="PAS"/>
</dbReference>
<keyword evidence="8" id="KW-1185">Reference proteome</keyword>
<dbReference type="RefSeq" id="WP_015335904.1">
    <property type="nucleotide sequence ID" value="NC_020055.1"/>
</dbReference>
<evidence type="ECO:0000313" key="8">
    <source>
        <dbReference type="Proteomes" id="UP000010808"/>
    </source>
</evidence>
<dbReference type="STRING" id="1121451.DESAM_21019"/>
<dbReference type="InterPro" id="IPR025944">
    <property type="entry name" value="Sigma_54_int_dom_CS"/>
</dbReference>
<dbReference type="Pfam" id="PF00158">
    <property type="entry name" value="Sigma54_activat"/>
    <property type="match status" value="1"/>
</dbReference>
<dbReference type="eggNOG" id="COG3829">
    <property type="taxonomic scope" value="Bacteria"/>
</dbReference>
<dbReference type="PANTHER" id="PTHR32071:SF57">
    <property type="entry name" value="C4-DICARBOXYLATE TRANSPORT TRANSCRIPTIONAL REGULATORY PROTEIN DCTD"/>
    <property type="match status" value="1"/>
</dbReference>
<reference evidence="7 8" key="1">
    <citation type="submission" date="2012-10" db="EMBL/GenBank/DDBJ databases">
        <authorList>
            <person name="Genoscope - CEA"/>
        </authorList>
    </citation>
    <scope>NUCLEOTIDE SEQUENCE [LARGE SCALE GENOMIC DNA]</scope>
    <source>
        <strain evidence="8">AM13 / DSM 14728</strain>
    </source>
</reference>
<dbReference type="SUPFAM" id="SSF52540">
    <property type="entry name" value="P-loop containing nucleoside triphosphate hydrolases"/>
    <property type="match status" value="1"/>
</dbReference>
<dbReference type="FunFam" id="3.40.50.300:FF:000006">
    <property type="entry name" value="DNA-binding transcriptional regulator NtrC"/>
    <property type="match status" value="1"/>
</dbReference>
<dbReference type="SMART" id="SM00382">
    <property type="entry name" value="AAA"/>
    <property type="match status" value="1"/>
</dbReference>
<dbReference type="EMBL" id="FO203522">
    <property type="protein sequence ID" value="CCO23300.1"/>
    <property type="molecule type" value="Genomic_DNA"/>
</dbReference>
<evidence type="ECO:0000256" key="1">
    <source>
        <dbReference type="ARBA" id="ARBA00022741"/>
    </source>
</evidence>
<dbReference type="InterPro" id="IPR058031">
    <property type="entry name" value="AAA_lid_NorR"/>
</dbReference>
<feature type="domain" description="Sigma-54 factor interaction" evidence="5">
    <location>
        <begin position="158"/>
        <end position="387"/>
    </location>
</feature>
<dbReference type="InterPro" id="IPR002197">
    <property type="entry name" value="HTH_Fis"/>
</dbReference>
<dbReference type="Proteomes" id="UP000010808">
    <property type="component" value="Chromosome"/>
</dbReference>
<dbReference type="InterPro" id="IPR035965">
    <property type="entry name" value="PAS-like_dom_sf"/>
</dbReference>
<dbReference type="PROSITE" id="PS50112">
    <property type="entry name" value="PAS"/>
    <property type="match status" value="1"/>
</dbReference>
<evidence type="ECO:0000256" key="2">
    <source>
        <dbReference type="ARBA" id="ARBA00022840"/>
    </source>
</evidence>
<dbReference type="PANTHER" id="PTHR32071">
    <property type="entry name" value="TRANSCRIPTIONAL REGULATORY PROTEIN"/>
    <property type="match status" value="1"/>
</dbReference>
<dbReference type="Gene3D" id="3.40.50.300">
    <property type="entry name" value="P-loop containing nucleotide triphosphate hydrolases"/>
    <property type="match status" value="1"/>
</dbReference>
<organism evidence="7 8">
    <name type="scientific">Maridesulfovibrio hydrothermalis AM13 = DSM 14728</name>
    <dbReference type="NCBI Taxonomy" id="1121451"/>
    <lineage>
        <taxon>Bacteria</taxon>
        <taxon>Pseudomonadati</taxon>
        <taxon>Thermodesulfobacteriota</taxon>
        <taxon>Desulfovibrionia</taxon>
        <taxon>Desulfovibrionales</taxon>
        <taxon>Desulfovibrionaceae</taxon>
        <taxon>Maridesulfovibrio</taxon>
    </lineage>
</organism>
<dbReference type="HOGENOM" id="CLU_000445_8_1_7"/>
<dbReference type="Pfam" id="PF02954">
    <property type="entry name" value="HTH_8"/>
    <property type="match status" value="1"/>
</dbReference>
<dbReference type="KEGG" id="dhy:DESAM_21019"/>
<dbReference type="GO" id="GO:0005524">
    <property type="term" value="F:ATP binding"/>
    <property type="evidence" value="ECO:0007669"/>
    <property type="project" value="UniProtKB-KW"/>
</dbReference>
<dbReference type="CDD" id="cd00130">
    <property type="entry name" value="PAS"/>
    <property type="match status" value="1"/>
</dbReference>
<dbReference type="Pfam" id="PF25601">
    <property type="entry name" value="AAA_lid_14"/>
    <property type="match status" value="1"/>
</dbReference>
<dbReference type="PATRIC" id="fig|1121451.3.peg.1275"/>
<dbReference type="PROSITE" id="PS50045">
    <property type="entry name" value="SIGMA54_INTERACT_4"/>
    <property type="match status" value="1"/>
</dbReference>
<gene>
    <name evidence="7" type="ORF">DESAM_21019</name>
</gene>
<evidence type="ECO:0000259" key="6">
    <source>
        <dbReference type="PROSITE" id="PS50112"/>
    </source>
</evidence>
<sequence length="478" mass="52617">MTNAYNSCYLGIVKNETSYLVSGLLGQQFILPDLLNEVPIGIAVLDIEGNIEIVNRTWETITGAAPDSMIGLKCVLGLRCDYCFKGCPVMAEKADFEAVSVDADIIDRTRKKIPIRLTVAPIVNKDNEISGFVETIQDIRQVAELSSTASKAYSVGGLIGTSPQMVKVFSMIPSIAATDSSVLITGETGTGKDVLAEAIHNTSDRAGAPFIKVNCGALPETLLESELFGHVKGAFTGANENRPGRIKLAHNGSFFLTEIGDLPLPLQVKLLSFLDDKVVHPLGSSRGFNANVRIIVATHRNLKQMVQDKTFRADLLYRLNVVHMHLPPLRERGDDILLLKNHFLKEYATKFNKKIKGFTKKAAKVLSAYRYPGNVRELRNIVEYAVNFCDRDMIGSNHLPAYLTEQDILRPVTESTGTASERPAAAEYNPAQSWDDAEKHMIMDTLIKCGGRKGEASKILGWSRSTLWRKLKKHSITG</sequence>
<dbReference type="Gene3D" id="3.30.450.20">
    <property type="entry name" value="PAS domain"/>
    <property type="match status" value="1"/>
</dbReference>
<accession>L0RAT5</accession>
<dbReference type="NCBIfam" id="TIGR00229">
    <property type="entry name" value="sensory_box"/>
    <property type="match status" value="1"/>
</dbReference>
<dbReference type="InterPro" id="IPR025662">
    <property type="entry name" value="Sigma_54_int_dom_ATP-bd_1"/>
</dbReference>
<feature type="domain" description="PAS" evidence="6">
    <location>
        <begin position="27"/>
        <end position="71"/>
    </location>
</feature>
<dbReference type="PROSITE" id="PS00675">
    <property type="entry name" value="SIGMA54_INTERACT_1"/>
    <property type="match status" value="1"/>
</dbReference>
<protein>
    <submittedName>
        <fullName evidence="7">PAS modulated sigma54 specific transcriptional regulator, Fis family</fullName>
    </submittedName>
</protein>
<dbReference type="InterPro" id="IPR002078">
    <property type="entry name" value="Sigma_54_int"/>
</dbReference>
<dbReference type="GO" id="GO:0006355">
    <property type="term" value="P:regulation of DNA-templated transcription"/>
    <property type="evidence" value="ECO:0007669"/>
    <property type="project" value="InterPro"/>
</dbReference>
<keyword evidence="2" id="KW-0067">ATP-binding</keyword>
<dbReference type="AlphaFoldDB" id="L0RAT5"/>
<dbReference type="CDD" id="cd00009">
    <property type="entry name" value="AAA"/>
    <property type="match status" value="1"/>
</dbReference>
<keyword evidence="4" id="KW-0804">Transcription</keyword>
<dbReference type="Gene3D" id="1.10.8.60">
    <property type="match status" value="1"/>
</dbReference>
<evidence type="ECO:0000259" key="5">
    <source>
        <dbReference type="PROSITE" id="PS50045"/>
    </source>
</evidence>
<dbReference type="InterPro" id="IPR027417">
    <property type="entry name" value="P-loop_NTPase"/>
</dbReference>
<proteinExistence type="predicted"/>
<dbReference type="PRINTS" id="PR01590">
    <property type="entry name" value="HTHFIS"/>
</dbReference>
<dbReference type="PROSITE" id="PS00688">
    <property type="entry name" value="SIGMA54_INTERACT_3"/>
    <property type="match status" value="1"/>
</dbReference>
<dbReference type="GO" id="GO:0043565">
    <property type="term" value="F:sequence-specific DNA binding"/>
    <property type="evidence" value="ECO:0007669"/>
    <property type="project" value="InterPro"/>
</dbReference>
<keyword evidence="1" id="KW-0547">Nucleotide-binding</keyword>
<name>L0RAT5_9BACT</name>
<evidence type="ECO:0000256" key="3">
    <source>
        <dbReference type="ARBA" id="ARBA00023015"/>
    </source>
</evidence>
<dbReference type="InterPro" id="IPR009057">
    <property type="entry name" value="Homeodomain-like_sf"/>
</dbReference>